<feature type="signal peptide" evidence="2">
    <location>
        <begin position="1"/>
        <end position="19"/>
    </location>
</feature>
<sequence>MPRMGRLALAALWAYAAEAQSPTQAPTFTTWRPTVAGASSPATTPAPSLRPTPAPTTARPTNTAAPTCVALASTAAADAIDCLLQACRDCLGPSTAEGGMAGARCTNLAEPSCKTACVWAIKEDLGNWDSFGVRDGADQTQLDGFLAKDCELANSGTEMTASNWFRGENVLNGEPFGRLGLQMGAPSPRPTMADDFLDTPQCLCCYDAALDTGCFGQSACACCCGSSDELNPETSWPGDAEMEARHHVDGGYPAKDCKKDCEKDFPGWTCVYAKEGKTDVQEPKKYLDDDTTKKIDKDSTAKDGGYCNVNGAATRRPWWLLLAALVILR</sequence>
<name>A0A8J2X315_9STRA</name>
<evidence type="ECO:0000313" key="3">
    <source>
        <dbReference type="EMBL" id="CAH0376811.1"/>
    </source>
</evidence>
<feature type="region of interest" description="Disordered" evidence="1">
    <location>
        <begin position="24"/>
        <end position="62"/>
    </location>
</feature>
<evidence type="ECO:0000256" key="2">
    <source>
        <dbReference type="SAM" id="SignalP"/>
    </source>
</evidence>
<organism evidence="3 4">
    <name type="scientific">Pelagomonas calceolata</name>
    <dbReference type="NCBI Taxonomy" id="35677"/>
    <lineage>
        <taxon>Eukaryota</taxon>
        <taxon>Sar</taxon>
        <taxon>Stramenopiles</taxon>
        <taxon>Ochrophyta</taxon>
        <taxon>Pelagophyceae</taxon>
        <taxon>Pelagomonadales</taxon>
        <taxon>Pelagomonadaceae</taxon>
        <taxon>Pelagomonas</taxon>
    </lineage>
</organism>
<feature type="compositionally biased region" description="Low complexity" evidence="1">
    <location>
        <begin position="33"/>
        <end position="47"/>
    </location>
</feature>
<protein>
    <submittedName>
        <fullName evidence="3">Uncharacterized protein</fullName>
    </submittedName>
</protein>
<gene>
    <name evidence="3" type="ORF">PECAL_5P14040</name>
</gene>
<reference evidence="3" key="1">
    <citation type="submission" date="2021-11" db="EMBL/GenBank/DDBJ databases">
        <authorList>
            <consortium name="Genoscope - CEA"/>
            <person name="William W."/>
        </authorList>
    </citation>
    <scope>NUCLEOTIDE SEQUENCE</scope>
</reference>
<proteinExistence type="predicted"/>
<dbReference type="AlphaFoldDB" id="A0A8J2X315"/>
<comment type="caution">
    <text evidence="3">The sequence shown here is derived from an EMBL/GenBank/DDBJ whole genome shotgun (WGS) entry which is preliminary data.</text>
</comment>
<dbReference type="EMBL" id="CAKKNE010000005">
    <property type="protein sequence ID" value="CAH0376811.1"/>
    <property type="molecule type" value="Genomic_DNA"/>
</dbReference>
<keyword evidence="4" id="KW-1185">Reference proteome</keyword>
<evidence type="ECO:0000313" key="4">
    <source>
        <dbReference type="Proteomes" id="UP000789595"/>
    </source>
</evidence>
<feature type="chain" id="PRO_5035163741" evidence="2">
    <location>
        <begin position="20"/>
        <end position="329"/>
    </location>
</feature>
<accession>A0A8J2X315</accession>
<dbReference type="Proteomes" id="UP000789595">
    <property type="component" value="Unassembled WGS sequence"/>
</dbReference>
<evidence type="ECO:0000256" key="1">
    <source>
        <dbReference type="SAM" id="MobiDB-lite"/>
    </source>
</evidence>
<keyword evidence="2" id="KW-0732">Signal</keyword>